<dbReference type="SUPFAM" id="SSF55729">
    <property type="entry name" value="Acyl-CoA N-acyltransferases (Nat)"/>
    <property type="match status" value="1"/>
</dbReference>
<evidence type="ECO:0000256" key="1">
    <source>
        <dbReference type="ARBA" id="ARBA00022679"/>
    </source>
</evidence>
<dbReference type="EMBL" id="CP107567">
    <property type="protein sequence ID" value="UYQ64309.1"/>
    <property type="molecule type" value="Genomic_DNA"/>
</dbReference>
<proteinExistence type="predicted"/>
<evidence type="ECO:0000259" key="2">
    <source>
        <dbReference type="PROSITE" id="PS51186"/>
    </source>
</evidence>
<name>A0ABY6IED7_STRPE</name>
<sequence>MDITIRRIRPEEYTALGELTCRAYIDGGLLDFGEEDPYADVLRDVASRDAQAEVYVAVDEADTLLGGVAFVPDGGPFADIAVPGEAEFRMLAVDEKARGRGTGEALVRTCAERARATPGCVRLVLSTQPTMYAAHRVYGRLGFVRTPERDWSPIPAVPLLTYALELY</sequence>
<evidence type="ECO:0000313" key="4">
    <source>
        <dbReference type="Proteomes" id="UP001163878"/>
    </source>
</evidence>
<dbReference type="Pfam" id="PF00583">
    <property type="entry name" value="Acetyltransf_1"/>
    <property type="match status" value="1"/>
</dbReference>
<evidence type="ECO:0000313" key="3">
    <source>
        <dbReference type="EMBL" id="UYQ64309.1"/>
    </source>
</evidence>
<gene>
    <name evidence="3" type="ORF">OGH68_24460</name>
</gene>
<accession>A0ABY6IED7</accession>
<feature type="domain" description="N-acetyltransferase" evidence="2">
    <location>
        <begin position="3"/>
        <end position="164"/>
    </location>
</feature>
<dbReference type="InterPro" id="IPR016181">
    <property type="entry name" value="Acyl_CoA_acyltransferase"/>
</dbReference>
<dbReference type="CDD" id="cd04301">
    <property type="entry name" value="NAT_SF"/>
    <property type="match status" value="1"/>
</dbReference>
<dbReference type="RefSeq" id="WP_264247112.1">
    <property type="nucleotide sequence ID" value="NZ_CP107567.1"/>
</dbReference>
<reference evidence="3" key="1">
    <citation type="submission" date="2022-10" db="EMBL/GenBank/DDBJ databases">
        <title>Cytochrome P450 Catalyzes Benzene Ring Formation in the Biosynthesis of Trialkyl-Substituted Aromatic Polyketides.</title>
        <authorList>
            <person name="Zhao E."/>
            <person name="Ge H."/>
        </authorList>
    </citation>
    <scope>NUCLEOTIDE SEQUENCE</scope>
    <source>
        <strain evidence="3">NA0869</strain>
    </source>
</reference>
<organism evidence="3 4">
    <name type="scientific">Streptomyces peucetius</name>
    <dbReference type="NCBI Taxonomy" id="1950"/>
    <lineage>
        <taxon>Bacteria</taxon>
        <taxon>Bacillati</taxon>
        <taxon>Actinomycetota</taxon>
        <taxon>Actinomycetes</taxon>
        <taxon>Kitasatosporales</taxon>
        <taxon>Streptomycetaceae</taxon>
        <taxon>Streptomyces</taxon>
    </lineage>
</organism>
<dbReference type="PANTHER" id="PTHR13947:SF37">
    <property type="entry name" value="LD18367P"/>
    <property type="match status" value="1"/>
</dbReference>
<keyword evidence="1" id="KW-0808">Transferase</keyword>
<dbReference type="PROSITE" id="PS51186">
    <property type="entry name" value="GNAT"/>
    <property type="match status" value="1"/>
</dbReference>
<dbReference type="Gene3D" id="3.40.630.30">
    <property type="match status" value="1"/>
</dbReference>
<keyword evidence="4" id="KW-1185">Reference proteome</keyword>
<dbReference type="InterPro" id="IPR000182">
    <property type="entry name" value="GNAT_dom"/>
</dbReference>
<protein>
    <submittedName>
        <fullName evidence="3">GNAT family N-acetyltransferase</fullName>
    </submittedName>
</protein>
<dbReference type="Proteomes" id="UP001163878">
    <property type="component" value="Chromosome"/>
</dbReference>
<dbReference type="InterPro" id="IPR050769">
    <property type="entry name" value="NAT_camello-type"/>
</dbReference>
<dbReference type="PANTHER" id="PTHR13947">
    <property type="entry name" value="GNAT FAMILY N-ACETYLTRANSFERASE"/>
    <property type="match status" value="1"/>
</dbReference>